<sequence length="43" mass="4956">MIIRICIFLQFYCFEKISTRKKILKDFPISSIDSSGSQLLSQG</sequence>
<evidence type="ECO:0000313" key="2">
    <source>
        <dbReference type="Proteomes" id="UP000012112"/>
    </source>
</evidence>
<reference evidence="1 2" key="1">
    <citation type="submission" date="2013-01" db="EMBL/GenBank/DDBJ databases">
        <authorList>
            <person name="Harkins D.M."/>
            <person name="Durkin A.S."/>
            <person name="Brinkac L.M."/>
            <person name="Haft D.H."/>
            <person name="Selengut J.D."/>
            <person name="Sanka R."/>
            <person name="DePew J."/>
            <person name="Purushe J."/>
            <person name="Matthias M.A."/>
            <person name="Vinetz J.M."/>
            <person name="Sutton G.G."/>
            <person name="Nierman W.C."/>
            <person name="Fouts D.E."/>
        </authorList>
    </citation>
    <scope>NUCLEOTIDE SEQUENCE [LARGE SCALE GENOMIC DNA]</scope>
    <source>
        <strain evidence="1 2">HAI1536</strain>
    </source>
</reference>
<protein>
    <submittedName>
        <fullName evidence="1">Uncharacterized protein</fullName>
    </submittedName>
</protein>
<comment type="caution">
    <text evidence="1">The sequence shown here is derived from an EMBL/GenBank/DDBJ whole genome shotgun (WGS) entry which is preliminary data.</text>
</comment>
<evidence type="ECO:0000313" key="1">
    <source>
        <dbReference type="EMBL" id="EMO55261.1"/>
    </source>
</evidence>
<dbReference type="AlphaFoldDB" id="M6VJN1"/>
<proteinExistence type="predicted"/>
<accession>M6VJN1</accession>
<gene>
    <name evidence="1" type="ORF">LEP1GSC172_3260</name>
</gene>
<organism evidence="1 2">
    <name type="scientific">Leptospira noguchii</name>
    <dbReference type="NCBI Taxonomy" id="28182"/>
    <lineage>
        <taxon>Bacteria</taxon>
        <taxon>Pseudomonadati</taxon>
        <taxon>Spirochaetota</taxon>
        <taxon>Spirochaetia</taxon>
        <taxon>Leptospirales</taxon>
        <taxon>Leptospiraceae</taxon>
        <taxon>Leptospira</taxon>
    </lineage>
</organism>
<name>M6VJN1_9LEPT</name>
<dbReference type="EMBL" id="AKWD02000009">
    <property type="protein sequence ID" value="EMO55261.1"/>
    <property type="molecule type" value="Genomic_DNA"/>
</dbReference>
<dbReference type="Proteomes" id="UP000012112">
    <property type="component" value="Unassembled WGS sequence"/>
</dbReference>